<dbReference type="PANTHER" id="PTHR33428">
    <property type="entry name" value="CHLOROPHYLLASE-2, CHLOROPLASTIC"/>
    <property type="match status" value="1"/>
</dbReference>
<dbReference type="Pfam" id="PF07224">
    <property type="entry name" value="Chlorophyllase"/>
    <property type="match status" value="1"/>
</dbReference>
<accession>A0A835M495</accession>
<evidence type="ECO:0000313" key="2">
    <source>
        <dbReference type="Proteomes" id="UP000631114"/>
    </source>
</evidence>
<dbReference type="UniPathway" id="UPA00674"/>
<proteinExistence type="predicted"/>
<dbReference type="GO" id="GO:0015996">
    <property type="term" value="P:chlorophyll catabolic process"/>
    <property type="evidence" value="ECO:0007669"/>
    <property type="project" value="UniProtKB-UniPathway"/>
</dbReference>
<comment type="caution">
    <text evidence="1">The sequence shown here is derived from an EMBL/GenBank/DDBJ whole genome shotgun (WGS) entry which is preliminary data.</text>
</comment>
<dbReference type="OrthoDB" id="2093222at2759"/>
<dbReference type="EMBL" id="JADFTS010000002">
    <property type="protein sequence ID" value="KAF9618580.1"/>
    <property type="molecule type" value="Genomic_DNA"/>
</dbReference>
<dbReference type="InterPro" id="IPR029058">
    <property type="entry name" value="AB_hydrolase_fold"/>
</dbReference>
<dbReference type="Proteomes" id="UP000631114">
    <property type="component" value="Unassembled WGS sequence"/>
</dbReference>
<protein>
    <recommendedName>
        <fullName evidence="3">Chlorophyllase</fullName>
    </recommendedName>
</protein>
<dbReference type="SUPFAM" id="SSF53474">
    <property type="entry name" value="alpha/beta-Hydrolases"/>
    <property type="match status" value="1"/>
</dbReference>
<dbReference type="AlphaFoldDB" id="A0A835M495"/>
<evidence type="ECO:0000313" key="1">
    <source>
        <dbReference type="EMBL" id="KAF9618580.1"/>
    </source>
</evidence>
<evidence type="ECO:0008006" key="3">
    <source>
        <dbReference type="Google" id="ProtNLM"/>
    </source>
</evidence>
<organism evidence="1 2">
    <name type="scientific">Coptis chinensis</name>
    <dbReference type="NCBI Taxonomy" id="261450"/>
    <lineage>
        <taxon>Eukaryota</taxon>
        <taxon>Viridiplantae</taxon>
        <taxon>Streptophyta</taxon>
        <taxon>Embryophyta</taxon>
        <taxon>Tracheophyta</taxon>
        <taxon>Spermatophyta</taxon>
        <taxon>Magnoliopsida</taxon>
        <taxon>Ranunculales</taxon>
        <taxon>Ranunculaceae</taxon>
        <taxon>Coptidoideae</taxon>
        <taxon>Coptis</taxon>
    </lineage>
</organism>
<sequence>MATILANKFNIKLTSNDSVFEAGPFNIAKQKVETSDLSSPPKELLVITPTEKGEYPVIVFLHGFALSTSFYTELLKRIASHGYIVIAPQLYFLVPNSLPSDGYEEMKSTAEVTDWLSEGLKSILPEHVQANLLKLALIGHSRGGKTAFSLALDRGETWRKFSVLIGIDPVAGTGLLGQVKPDILTNVPRSLNFGVPVMIIGTGLGDVKLDGLAPACAPVGMNHNEFYYESQPPCYHLVTKDYGHMDMLDDNLDLLGKLEVCVCTSGKGTKDPMRRSVGGLVVAFLENYLDGMSVDLEAILQNPDIAPATLSPVEYVKS</sequence>
<keyword evidence="2" id="KW-1185">Reference proteome</keyword>
<reference evidence="1 2" key="1">
    <citation type="submission" date="2020-10" db="EMBL/GenBank/DDBJ databases">
        <title>The Coptis chinensis genome and diversification of protoberbering-type alkaloids.</title>
        <authorList>
            <person name="Wang B."/>
            <person name="Shu S."/>
            <person name="Song C."/>
            <person name="Liu Y."/>
        </authorList>
    </citation>
    <scope>NUCLEOTIDE SEQUENCE [LARGE SCALE GENOMIC DNA]</scope>
    <source>
        <strain evidence="1">HL-2020</strain>
        <tissue evidence="1">Leaf</tissue>
    </source>
</reference>
<dbReference type="Gene3D" id="3.40.50.1820">
    <property type="entry name" value="alpha/beta hydrolase"/>
    <property type="match status" value="1"/>
</dbReference>
<name>A0A835M495_9MAGN</name>
<gene>
    <name evidence="1" type="ORF">IFM89_002275</name>
</gene>
<dbReference type="PANTHER" id="PTHR33428:SF10">
    <property type="entry name" value="CHLOROPHYLLASE-1"/>
    <property type="match status" value="1"/>
</dbReference>
<dbReference type="GO" id="GO:0047746">
    <property type="term" value="F:chlorophyllase activity"/>
    <property type="evidence" value="ECO:0007669"/>
    <property type="project" value="TreeGrafter"/>
</dbReference>
<dbReference type="InterPro" id="IPR017395">
    <property type="entry name" value="Chlorophyllase-like"/>
</dbReference>